<sequence length="282" mass="32316">MPNQVIVNSPSIVHESVHRIIQVYQNYHSTGEDPKPKILDRHLIGLTTNQICYLTLKHNSDKLKEIRYSTEELMIFPAGINHWASWKNSTGIFLSIDNKLFDSYAQKLLDGQTFQLISHLKMRDNFLRELIGAIALVSKKSSEIDDLYLESLFSTLSLHLISNYTEKKTINKSNYGGLAPHKLSIVIDYIKSNLNEKITIATLANLLALSEYHFIRCFKESTGISPYQYILKERLKKAVEMIKKTDENLAHISLICGFSSQSQMSVMLKKHFNLIPKDLRDS</sequence>
<dbReference type="Proteomes" id="UP000437131">
    <property type="component" value="Unassembled WGS sequence"/>
</dbReference>
<dbReference type="Pfam" id="PF12833">
    <property type="entry name" value="HTH_18"/>
    <property type="match status" value="1"/>
</dbReference>
<evidence type="ECO:0000256" key="2">
    <source>
        <dbReference type="ARBA" id="ARBA00023125"/>
    </source>
</evidence>
<dbReference type="AlphaFoldDB" id="A0A844GTL2"/>
<dbReference type="GO" id="GO:0003700">
    <property type="term" value="F:DNA-binding transcription factor activity"/>
    <property type="evidence" value="ECO:0007669"/>
    <property type="project" value="InterPro"/>
</dbReference>
<dbReference type="InterPro" id="IPR018060">
    <property type="entry name" value="HTH_AraC"/>
</dbReference>
<reference evidence="5 6" key="1">
    <citation type="submission" date="2019-11" db="EMBL/GenBank/DDBJ databases">
        <title>Isolation of a new High Light Tolerant Cyanobacteria.</title>
        <authorList>
            <person name="Dobson Z."/>
            <person name="Vaughn N."/>
            <person name="Vaughn M."/>
            <person name="Fromme P."/>
            <person name="Mazor Y."/>
        </authorList>
    </citation>
    <scope>NUCLEOTIDE SEQUENCE [LARGE SCALE GENOMIC DNA]</scope>
    <source>
        <strain evidence="5 6">0216</strain>
    </source>
</reference>
<dbReference type="InterPro" id="IPR050204">
    <property type="entry name" value="AraC_XylS_family_regulators"/>
</dbReference>
<dbReference type="GO" id="GO:0043565">
    <property type="term" value="F:sequence-specific DNA binding"/>
    <property type="evidence" value="ECO:0007669"/>
    <property type="project" value="InterPro"/>
</dbReference>
<feature type="domain" description="HTH araC/xylS-type" evidence="4">
    <location>
        <begin position="184"/>
        <end position="282"/>
    </location>
</feature>
<accession>A0A844GTL2</accession>
<dbReference type="RefSeq" id="WP_015220371.1">
    <property type="nucleotide sequence ID" value="NZ_WMIA01000004.1"/>
</dbReference>
<comment type="caution">
    <text evidence="5">The sequence shown here is derived from an EMBL/GenBank/DDBJ whole genome shotgun (WGS) entry which is preliminary data.</text>
</comment>
<name>A0A844GTL2_9CHRO</name>
<dbReference type="PROSITE" id="PS01124">
    <property type="entry name" value="HTH_ARAC_FAMILY_2"/>
    <property type="match status" value="1"/>
</dbReference>
<dbReference type="EMBL" id="WMIA01000004">
    <property type="protein sequence ID" value="MTF38392.1"/>
    <property type="molecule type" value="Genomic_DNA"/>
</dbReference>
<gene>
    <name evidence="5" type="ORF">GGC33_05590</name>
</gene>
<evidence type="ECO:0000313" key="5">
    <source>
        <dbReference type="EMBL" id="MTF38392.1"/>
    </source>
</evidence>
<keyword evidence="3" id="KW-0804">Transcription</keyword>
<organism evidence="5 6">
    <name type="scientific">Cyanobacterium aponinum 0216</name>
    <dbReference type="NCBI Taxonomy" id="2676140"/>
    <lineage>
        <taxon>Bacteria</taxon>
        <taxon>Bacillati</taxon>
        <taxon>Cyanobacteriota</taxon>
        <taxon>Cyanophyceae</taxon>
        <taxon>Oscillatoriophycideae</taxon>
        <taxon>Chroococcales</taxon>
        <taxon>Geminocystaceae</taxon>
        <taxon>Cyanobacterium</taxon>
    </lineage>
</organism>
<protein>
    <submittedName>
        <fullName evidence="5">Helix-turn-helix domain-containing protein</fullName>
    </submittedName>
</protein>
<keyword evidence="1" id="KW-0805">Transcription regulation</keyword>
<dbReference type="Gene3D" id="1.10.10.60">
    <property type="entry name" value="Homeodomain-like"/>
    <property type="match status" value="2"/>
</dbReference>
<dbReference type="PANTHER" id="PTHR46796">
    <property type="entry name" value="HTH-TYPE TRANSCRIPTIONAL ACTIVATOR RHAS-RELATED"/>
    <property type="match status" value="1"/>
</dbReference>
<dbReference type="SUPFAM" id="SSF46689">
    <property type="entry name" value="Homeodomain-like"/>
    <property type="match status" value="2"/>
</dbReference>
<evidence type="ECO:0000259" key="4">
    <source>
        <dbReference type="PROSITE" id="PS01124"/>
    </source>
</evidence>
<evidence type="ECO:0000256" key="1">
    <source>
        <dbReference type="ARBA" id="ARBA00023015"/>
    </source>
</evidence>
<proteinExistence type="predicted"/>
<evidence type="ECO:0000256" key="3">
    <source>
        <dbReference type="ARBA" id="ARBA00023163"/>
    </source>
</evidence>
<dbReference type="InterPro" id="IPR009057">
    <property type="entry name" value="Homeodomain-like_sf"/>
</dbReference>
<evidence type="ECO:0000313" key="6">
    <source>
        <dbReference type="Proteomes" id="UP000437131"/>
    </source>
</evidence>
<keyword evidence="2" id="KW-0238">DNA-binding</keyword>
<dbReference type="SMART" id="SM00342">
    <property type="entry name" value="HTH_ARAC"/>
    <property type="match status" value="1"/>
</dbReference>
<dbReference type="PANTHER" id="PTHR46796:SF6">
    <property type="entry name" value="ARAC SUBFAMILY"/>
    <property type="match status" value="1"/>
</dbReference>